<evidence type="ECO:0000313" key="1">
    <source>
        <dbReference type="EMBL" id="KAJ8620364.1"/>
    </source>
</evidence>
<reference evidence="1 2" key="1">
    <citation type="journal article" date="2022" name="Hortic Res">
        <title>A haplotype resolved chromosomal level avocado genome allows analysis of novel avocado genes.</title>
        <authorList>
            <person name="Nath O."/>
            <person name="Fletcher S.J."/>
            <person name="Hayward A."/>
            <person name="Shaw L.M."/>
            <person name="Masouleh A.K."/>
            <person name="Furtado A."/>
            <person name="Henry R.J."/>
            <person name="Mitter N."/>
        </authorList>
    </citation>
    <scope>NUCLEOTIDE SEQUENCE [LARGE SCALE GENOMIC DNA]</scope>
    <source>
        <strain evidence="2">cv. Hass</strain>
    </source>
</reference>
<organism evidence="1 2">
    <name type="scientific">Persea americana</name>
    <name type="common">Avocado</name>
    <dbReference type="NCBI Taxonomy" id="3435"/>
    <lineage>
        <taxon>Eukaryota</taxon>
        <taxon>Viridiplantae</taxon>
        <taxon>Streptophyta</taxon>
        <taxon>Embryophyta</taxon>
        <taxon>Tracheophyta</taxon>
        <taxon>Spermatophyta</taxon>
        <taxon>Magnoliopsida</taxon>
        <taxon>Magnoliidae</taxon>
        <taxon>Laurales</taxon>
        <taxon>Lauraceae</taxon>
        <taxon>Persea</taxon>
    </lineage>
</organism>
<dbReference type="EMBL" id="CM056817">
    <property type="protein sequence ID" value="KAJ8620364.1"/>
    <property type="molecule type" value="Genomic_DNA"/>
</dbReference>
<dbReference type="Proteomes" id="UP001234297">
    <property type="component" value="Chromosome 9"/>
</dbReference>
<gene>
    <name evidence="1" type="ORF">MRB53_028893</name>
</gene>
<accession>A0ACC2KGW0</accession>
<proteinExistence type="predicted"/>
<sequence>MYHMGSNSGNTKAPLFDGTNYSFWKLRMQAFIKSLGYDVWEAIRIGYNASTTPTDATTKKLANNDSKAQNALYSSLVDSKLVKVMTCKTTKGIWDKLKSIHEGDEKIKEAKLQTYHS</sequence>
<protein>
    <submittedName>
        <fullName evidence="1">Uncharacterized protein</fullName>
    </submittedName>
</protein>
<name>A0ACC2KGW0_PERAE</name>
<evidence type="ECO:0000313" key="2">
    <source>
        <dbReference type="Proteomes" id="UP001234297"/>
    </source>
</evidence>
<comment type="caution">
    <text evidence="1">The sequence shown here is derived from an EMBL/GenBank/DDBJ whole genome shotgun (WGS) entry which is preliminary data.</text>
</comment>
<keyword evidence="2" id="KW-1185">Reference proteome</keyword>